<proteinExistence type="predicted"/>
<comment type="caution">
    <text evidence="3">The sequence shown here is derived from an EMBL/GenBank/DDBJ whole genome shotgun (WGS) entry which is preliminary data.</text>
</comment>
<dbReference type="Pfam" id="PF14581">
    <property type="entry name" value="SseB_C"/>
    <property type="match status" value="1"/>
</dbReference>
<dbReference type="Pfam" id="PF07179">
    <property type="entry name" value="SseB"/>
    <property type="match status" value="1"/>
</dbReference>
<evidence type="ECO:0000313" key="4">
    <source>
        <dbReference type="Proteomes" id="UP001623041"/>
    </source>
</evidence>
<protein>
    <submittedName>
        <fullName evidence="3">Enhanced serine sensitivity protein SseB C-terminal domain-containing protein</fullName>
    </submittedName>
</protein>
<reference evidence="3 4" key="1">
    <citation type="submission" date="2024-11" db="EMBL/GenBank/DDBJ databases">
        <authorList>
            <person name="Lucas J.A."/>
        </authorList>
    </citation>
    <scope>NUCLEOTIDE SEQUENCE [LARGE SCALE GENOMIC DNA]</scope>
    <source>
        <strain evidence="3 4">Z 5.4</strain>
    </source>
</reference>
<dbReference type="Proteomes" id="UP001623041">
    <property type="component" value="Unassembled WGS sequence"/>
</dbReference>
<evidence type="ECO:0000313" key="3">
    <source>
        <dbReference type="EMBL" id="MFK9092123.1"/>
    </source>
</evidence>
<evidence type="ECO:0000259" key="2">
    <source>
        <dbReference type="Pfam" id="PF14581"/>
    </source>
</evidence>
<gene>
    <name evidence="3" type="ORF">ACJEBI_11605</name>
</gene>
<dbReference type="EMBL" id="JBJHQH010000007">
    <property type="protein sequence ID" value="MFK9092123.1"/>
    <property type="molecule type" value="Genomic_DNA"/>
</dbReference>
<sequence>MKKFNNVFTDPFDEVLSDAIKDPIRRYHFYKAFMDLEVIVLGSVSKDDGEEDPTLHLKYIEVDKELVLPIYSTRVKFDAIFQSKYRYVKIKTRQLLQLIELDVPWILNPGYNLSKKIIPEELETLRDGRILHYYFNELSLEEKQRLFTDQIVQMPDNIMNAVSDSLQTFPSIKKAYLTNIYNPVNDDGPIPLIGLEVDGHGNDQLNQLVLTVFKTVNQYAYQQIEIALLTEALPLTNAVIGHIKPFYVRPSVDDLKSMFH</sequence>
<feature type="domain" description="SseB protein C-terminal" evidence="2">
    <location>
        <begin position="150"/>
        <end position="249"/>
    </location>
</feature>
<keyword evidence="4" id="KW-1185">Reference proteome</keyword>
<dbReference type="InterPro" id="IPR009839">
    <property type="entry name" value="SseB_N"/>
</dbReference>
<organism evidence="3 4">
    <name type="scientific">Bacillus salipaludis</name>
    <dbReference type="NCBI Taxonomy" id="2547811"/>
    <lineage>
        <taxon>Bacteria</taxon>
        <taxon>Bacillati</taxon>
        <taxon>Bacillota</taxon>
        <taxon>Bacilli</taxon>
        <taxon>Bacillales</taxon>
        <taxon>Bacillaceae</taxon>
        <taxon>Bacillus</taxon>
    </lineage>
</organism>
<name>A0ABW8RFR3_9BACI</name>
<evidence type="ECO:0000259" key="1">
    <source>
        <dbReference type="Pfam" id="PF07179"/>
    </source>
</evidence>
<dbReference type="InterPro" id="IPR027945">
    <property type="entry name" value="SseB_C"/>
</dbReference>
<dbReference type="RefSeq" id="WP_406580730.1">
    <property type="nucleotide sequence ID" value="NZ_JBJHQH010000007.1"/>
</dbReference>
<feature type="domain" description="SseB protein N-terminal" evidence="1">
    <location>
        <begin position="16"/>
        <end position="123"/>
    </location>
</feature>
<accession>A0ABW8RFR3</accession>